<keyword evidence="5" id="KW-0677">Repeat</keyword>
<dbReference type="SMART" id="SM00116">
    <property type="entry name" value="CBS"/>
    <property type="match status" value="2"/>
</dbReference>
<accession>A0A4R6U1Y9</accession>
<feature type="domain" description="CBS" evidence="12">
    <location>
        <begin position="223"/>
        <end position="283"/>
    </location>
</feature>
<dbReference type="InterPro" id="IPR016169">
    <property type="entry name" value="FAD-bd_PCMH_sub2"/>
</dbReference>
<protein>
    <submittedName>
        <fullName evidence="14">CBS domain containing-hemolysin-like protein</fullName>
    </submittedName>
</protein>
<dbReference type="Pfam" id="PF01595">
    <property type="entry name" value="CNNM"/>
    <property type="match status" value="1"/>
</dbReference>
<keyword evidence="8 10" id="KW-0472">Membrane</keyword>
<feature type="transmembrane region" description="Helical" evidence="11">
    <location>
        <begin position="61"/>
        <end position="81"/>
    </location>
</feature>
<keyword evidence="7 9" id="KW-0129">CBS domain</keyword>
<dbReference type="SMART" id="SM01091">
    <property type="entry name" value="CorC_HlyC"/>
    <property type="match status" value="1"/>
</dbReference>
<evidence type="ECO:0000256" key="3">
    <source>
        <dbReference type="ARBA" id="ARBA00022475"/>
    </source>
</evidence>
<keyword evidence="4 10" id="KW-0812">Transmembrane</keyword>
<evidence type="ECO:0000256" key="6">
    <source>
        <dbReference type="ARBA" id="ARBA00022989"/>
    </source>
</evidence>
<dbReference type="SUPFAM" id="SSF56176">
    <property type="entry name" value="FAD-binding/transporter-associated domain-like"/>
    <property type="match status" value="1"/>
</dbReference>
<dbReference type="InterPro" id="IPR000644">
    <property type="entry name" value="CBS_dom"/>
</dbReference>
<name>A0A4R6U1Y9_9BACI</name>
<dbReference type="InterPro" id="IPR046342">
    <property type="entry name" value="CBS_dom_sf"/>
</dbReference>
<organism evidence="14 15">
    <name type="scientific">Aureibacillus halotolerans</name>
    <dbReference type="NCBI Taxonomy" id="1508390"/>
    <lineage>
        <taxon>Bacteria</taxon>
        <taxon>Bacillati</taxon>
        <taxon>Bacillota</taxon>
        <taxon>Bacilli</taxon>
        <taxon>Bacillales</taxon>
        <taxon>Bacillaceae</taxon>
        <taxon>Aureibacillus</taxon>
    </lineage>
</organism>
<comment type="similarity">
    <text evidence="2">Belongs to the UPF0053 family.</text>
</comment>
<proteinExistence type="inferred from homology"/>
<gene>
    <name evidence="14" type="ORF">EV213_110122</name>
</gene>
<dbReference type="InterPro" id="IPR044751">
    <property type="entry name" value="Ion_transp-like_CBS"/>
</dbReference>
<dbReference type="Gene3D" id="3.30.465.10">
    <property type="match status" value="1"/>
</dbReference>
<feature type="transmembrane region" description="Helical" evidence="11">
    <location>
        <begin position="6"/>
        <end position="31"/>
    </location>
</feature>
<dbReference type="GO" id="GO:0050660">
    <property type="term" value="F:flavin adenine dinucleotide binding"/>
    <property type="evidence" value="ECO:0007669"/>
    <property type="project" value="InterPro"/>
</dbReference>
<dbReference type="InterPro" id="IPR002550">
    <property type="entry name" value="CNNM"/>
</dbReference>
<dbReference type="InterPro" id="IPR051676">
    <property type="entry name" value="UPF0053_domain"/>
</dbReference>
<keyword evidence="6 10" id="KW-1133">Transmembrane helix</keyword>
<dbReference type="OrthoDB" id="9798188at2"/>
<dbReference type="InterPro" id="IPR036318">
    <property type="entry name" value="FAD-bd_PCMH-like_sf"/>
</dbReference>
<dbReference type="CDD" id="cd04590">
    <property type="entry name" value="CBS_pair_CorC_HlyC_assoc"/>
    <property type="match status" value="1"/>
</dbReference>
<evidence type="ECO:0000256" key="9">
    <source>
        <dbReference type="PROSITE-ProRule" id="PRU00703"/>
    </source>
</evidence>
<reference evidence="14 15" key="1">
    <citation type="submission" date="2019-03" db="EMBL/GenBank/DDBJ databases">
        <title>Genomic Encyclopedia of Type Strains, Phase IV (KMG-IV): sequencing the most valuable type-strain genomes for metagenomic binning, comparative biology and taxonomic classification.</title>
        <authorList>
            <person name="Goeker M."/>
        </authorList>
    </citation>
    <scope>NUCLEOTIDE SEQUENCE [LARGE SCALE GENOMIC DNA]</scope>
    <source>
        <strain evidence="14 15">DSM 28697</strain>
    </source>
</reference>
<dbReference type="Gene3D" id="3.10.580.10">
    <property type="entry name" value="CBS-domain"/>
    <property type="match status" value="1"/>
</dbReference>
<evidence type="ECO:0000256" key="4">
    <source>
        <dbReference type="ARBA" id="ARBA00022692"/>
    </source>
</evidence>
<dbReference type="Proteomes" id="UP000295632">
    <property type="component" value="Unassembled WGS sequence"/>
</dbReference>
<feature type="transmembrane region" description="Helical" evidence="11">
    <location>
        <begin position="101"/>
        <end position="122"/>
    </location>
</feature>
<evidence type="ECO:0000256" key="1">
    <source>
        <dbReference type="ARBA" id="ARBA00004651"/>
    </source>
</evidence>
<evidence type="ECO:0000256" key="2">
    <source>
        <dbReference type="ARBA" id="ARBA00006337"/>
    </source>
</evidence>
<evidence type="ECO:0000256" key="10">
    <source>
        <dbReference type="PROSITE-ProRule" id="PRU01193"/>
    </source>
</evidence>
<sequence length="454" mass="50991">MDTTTIIINFSLVAILIALTAFFVGSEFAVVKVRMSRIEQLIEEGNKRAIIVKKLVSNLDYYLSACQLGITVTALALGFLGEPTIERLILPFLTEWGVPDSLTHVISLVVALSIMTFFHVVVGELAPKTLAIQYAERMTMVLGPMLYWFGQIMKPLIWSLNGSAGLLLRAFKVDPKPHEQAHSEDELKIIMAQSFNSGEINQVELSYMQNIFAFDERVAKDIMVPRTQLVVLSDDMTSEEILQMIDENRYTRYPIVEGGDKDTVLGFVNVKEILTNLAVGRESSLQSSLHEMPTVHETTSLQDVMLKMQHAHIHIALVIDEYGGTAGIVSMEDVLEEIVGDIRDEFDEDEVADIEEKSEGVFVLNGRVLLEDLEGKFGIKFDPDSDELDTIGGWMQVNATDSDNLQVPVEYKRHRFQAVEVDNHQILQVQLELNVLDPNEELDEPEESQHAEAR</sequence>
<comment type="caution">
    <text evidence="14">The sequence shown here is derived from an EMBL/GenBank/DDBJ whole genome shotgun (WGS) entry which is preliminary data.</text>
</comment>
<dbReference type="RefSeq" id="WP_133580949.1">
    <property type="nucleotide sequence ID" value="NZ_SNYJ01000010.1"/>
</dbReference>
<feature type="domain" description="CBS" evidence="12">
    <location>
        <begin position="286"/>
        <end position="345"/>
    </location>
</feature>
<feature type="domain" description="CNNM transmembrane" evidence="13">
    <location>
        <begin position="2"/>
        <end position="204"/>
    </location>
</feature>
<evidence type="ECO:0000256" key="5">
    <source>
        <dbReference type="ARBA" id="ARBA00022737"/>
    </source>
</evidence>
<dbReference type="EMBL" id="SNYJ01000010">
    <property type="protein sequence ID" value="TDQ38375.1"/>
    <property type="molecule type" value="Genomic_DNA"/>
</dbReference>
<dbReference type="Pfam" id="PF03471">
    <property type="entry name" value="CorC_HlyC"/>
    <property type="match status" value="1"/>
</dbReference>
<evidence type="ECO:0000256" key="7">
    <source>
        <dbReference type="ARBA" id="ARBA00023122"/>
    </source>
</evidence>
<evidence type="ECO:0000313" key="14">
    <source>
        <dbReference type="EMBL" id="TDQ38375.1"/>
    </source>
</evidence>
<dbReference type="PROSITE" id="PS51846">
    <property type="entry name" value="CNNM"/>
    <property type="match status" value="1"/>
</dbReference>
<keyword evidence="3" id="KW-1003">Cell membrane</keyword>
<feature type="transmembrane region" description="Helical" evidence="11">
    <location>
        <begin position="134"/>
        <end position="150"/>
    </location>
</feature>
<keyword evidence="15" id="KW-1185">Reference proteome</keyword>
<dbReference type="AlphaFoldDB" id="A0A4R6U1Y9"/>
<dbReference type="PANTHER" id="PTHR43099">
    <property type="entry name" value="UPF0053 PROTEIN YRKA"/>
    <property type="match status" value="1"/>
</dbReference>
<comment type="subcellular location">
    <subcellularLocation>
        <location evidence="1">Cell membrane</location>
        <topology evidence="1">Multi-pass membrane protein</topology>
    </subcellularLocation>
</comment>
<evidence type="ECO:0000259" key="13">
    <source>
        <dbReference type="PROSITE" id="PS51846"/>
    </source>
</evidence>
<evidence type="ECO:0000259" key="12">
    <source>
        <dbReference type="PROSITE" id="PS51371"/>
    </source>
</evidence>
<dbReference type="PROSITE" id="PS51371">
    <property type="entry name" value="CBS"/>
    <property type="match status" value="2"/>
</dbReference>
<dbReference type="InterPro" id="IPR005170">
    <property type="entry name" value="Transptr-assoc_dom"/>
</dbReference>
<dbReference type="GO" id="GO:0005886">
    <property type="term" value="C:plasma membrane"/>
    <property type="evidence" value="ECO:0007669"/>
    <property type="project" value="UniProtKB-SubCell"/>
</dbReference>
<dbReference type="Pfam" id="PF00571">
    <property type="entry name" value="CBS"/>
    <property type="match status" value="2"/>
</dbReference>
<dbReference type="SUPFAM" id="SSF54631">
    <property type="entry name" value="CBS-domain pair"/>
    <property type="match status" value="1"/>
</dbReference>
<evidence type="ECO:0000256" key="8">
    <source>
        <dbReference type="ARBA" id="ARBA00023136"/>
    </source>
</evidence>
<evidence type="ECO:0000256" key="11">
    <source>
        <dbReference type="SAM" id="Phobius"/>
    </source>
</evidence>
<evidence type="ECO:0000313" key="15">
    <source>
        <dbReference type="Proteomes" id="UP000295632"/>
    </source>
</evidence>
<dbReference type="PANTHER" id="PTHR43099:SF2">
    <property type="entry name" value="UPF0053 PROTEIN YRKA"/>
    <property type="match status" value="1"/>
</dbReference>